<organism evidence="1 2">
    <name type="scientific">Rhodanobacter thiooxydans</name>
    <dbReference type="NCBI Taxonomy" id="416169"/>
    <lineage>
        <taxon>Bacteria</taxon>
        <taxon>Pseudomonadati</taxon>
        <taxon>Pseudomonadota</taxon>
        <taxon>Gammaproteobacteria</taxon>
        <taxon>Lysobacterales</taxon>
        <taxon>Rhodanobacteraceae</taxon>
        <taxon>Rhodanobacter</taxon>
    </lineage>
</organism>
<dbReference type="Pfam" id="PF14255">
    <property type="entry name" value="Zn_ribbon_21"/>
    <property type="match status" value="1"/>
</dbReference>
<evidence type="ECO:0008006" key="3">
    <source>
        <dbReference type="Google" id="ProtNLM"/>
    </source>
</evidence>
<reference evidence="1 2" key="1">
    <citation type="journal article" date="2016" name="MBio">
        <title>Lateral Gene Transfer in a Heavy Metal-Contaminated-Groundwater Microbial Community.</title>
        <authorList>
            <person name="Hemme C.L."/>
            <person name="Green S.J."/>
            <person name="Rishishwar L."/>
            <person name="Prakash O."/>
            <person name="Pettenato A."/>
            <person name="Chakraborty R."/>
            <person name="Deutschbauer A.M."/>
            <person name="Van Nostrand J.D."/>
            <person name="Wu L."/>
            <person name="He Z."/>
            <person name="Jordan I.K."/>
            <person name="Hazen T.C."/>
            <person name="Arkin A.P."/>
            <person name="Kostka J.E."/>
            <person name="Zhou J."/>
        </authorList>
    </citation>
    <scope>NUCLEOTIDE SEQUENCE [LARGE SCALE GENOMIC DNA]</scope>
    <source>
        <strain evidence="1 2">FW104-T7</strain>
    </source>
</reference>
<evidence type="ECO:0000313" key="1">
    <source>
        <dbReference type="EMBL" id="KZC21882.1"/>
    </source>
</evidence>
<dbReference type="InterPro" id="IPR017143">
    <property type="entry name" value="UCP037225"/>
</dbReference>
<comment type="caution">
    <text evidence="1">The sequence shown here is derived from an EMBL/GenBank/DDBJ whole genome shotgun (WGS) entry which is preliminary data.</text>
</comment>
<sequence>MLTPHTIDCPYCGEPIEILVDASIPSQQYIEDCQVCCRPITLSVEIDADGEPRVRASGEDET</sequence>
<dbReference type="eggNOG" id="ENOG5033AIZ">
    <property type="taxonomic scope" value="Bacteria"/>
</dbReference>
<name>A0A154QCM8_9GAMM</name>
<dbReference type="EMBL" id="LVJS01000145">
    <property type="protein sequence ID" value="KZC21882.1"/>
    <property type="molecule type" value="Genomic_DNA"/>
</dbReference>
<dbReference type="Proteomes" id="UP000076131">
    <property type="component" value="Unassembled WGS sequence"/>
</dbReference>
<gene>
    <name evidence="1" type="ORF">RHOFW104T7_03625</name>
</gene>
<keyword evidence="2" id="KW-1185">Reference proteome</keyword>
<dbReference type="PIRSF" id="PIRSF037225">
    <property type="entry name" value="UCP037225"/>
    <property type="match status" value="1"/>
</dbReference>
<dbReference type="STRING" id="416169.RHOFW104T7_03625"/>
<dbReference type="InterPro" id="IPR025990">
    <property type="entry name" value="zinc_ribbon_bacterial"/>
</dbReference>
<evidence type="ECO:0000313" key="2">
    <source>
        <dbReference type="Proteomes" id="UP000076131"/>
    </source>
</evidence>
<proteinExistence type="predicted"/>
<accession>A0A154QCM8</accession>
<dbReference type="AlphaFoldDB" id="A0A154QCM8"/>
<protein>
    <recommendedName>
        <fullName evidence="3">CPXCG motif-containing cysteine-rich protein</fullName>
    </recommendedName>
</protein>
<dbReference type="RefSeq" id="WP_008436791.1">
    <property type="nucleotide sequence ID" value="NZ_LVJS01000145.1"/>
</dbReference>